<feature type="binding site" evidence="5">
    <location>
        <position position="41"/>
    </location>
    <ligand>
        <name>dimethylallyl diphosphate</name>
        <dbReference type="ChEBI" id="CHEBI:57623"/>
    </ligand>
</feature>
<keyword evidence="7" id="KW-1185">Reference proteome</keyword>
<keyword evidence="3 5" id="KW-0408">Iron</keyword>
<gene>
    <name evidence="5" type="primary">ispH</name>
    <name evidence="6" type="ORF">PJIAN_175</name>
</gene>
<feature type="binding site" evidence="5">
    <location>
        <position position="270"/>
    </location>
    <ligand>
        <name>isopentenyl diphosphate</name>
        <dbReference type="ChEBI" id="CHEBI:128769"/>
    </ligand>
</feature>
<reference evidence="7" key="1">
    <citation type="submission" date="2016-04" db="EMBL/GenBank/DDBJ databases">
        <title>Draft genome sequence of Paludibacter jiangxiensis strain NM7.</title>
        <authorList>
            <person name="Qiu Y."/>
            <person name="Matsuura N."/>
            <person name="Ohashi A."/>
            <person name="Tourlousse M.D."/>
            <person name="Sekiguchi Y."/>
        </authorList>
    </citation>
    <scope>NUCLEOTIDE SEQUENCE [LARGE SCALE GENOMIC DNA]</scope>
    <source>
        <strain evidence="7">NM7</strain>
    </source>
</reference>
<dbReference type="UniPathway" id="UPA00059">
    <property type="reaction ID" value="UER00105"/>
</dbReference>
<proteinExistence type="inferred from homology"/>
<dbReference type="PANTHER" id="PTHR30426">
    <property type="entry name" value="4-HYDROXY-3-METHYLBUT-2-ENYL DIPHOSPHATE REDUCTASE"/>
    <property type="match status" value="1"/>
</dbReference>
<feature type="binding site" evidence="5">
    <location>
        <position position="270"/>
    </location>
    <ligand>
        <name>(2E)-4-hydroxy-3-methylbut-2-enyl diphosphate</name>
        <dbReference type="ChEBI" id="CHEBI:128753"/>
    </ligand>
</feature>
<feature type="binding site" evidence="5">
    <location>
        <position position="129"/>
    </location>
    <ligand>
        <name>dimethylallyl diphosphate</name>
        <dbReference type="ChEBI" id="CHEBI:57623"/>
    </ligand>
</feature>
<dbReference type="Pfam" id="PF02401">
    <property type="entry name" value="LYTB"/>
    <property type="match status" value="1"/>
</dbReference>
<feature type="binding site" evidence="5">
    <location>
        <position position="270"/>
    </location>
    <ligand>
        <name>dimethylallyl diphosphate</name>
        <dbReference type="ChEBI" id="CHEBI:57623"/>
    </ligand>
</feature>
<name>A0A161LHB6_9BACT</name>
<dbReference type="GO" id="GO:0046872">
    <property type="term" value="F:metal ion binding"/>
    <property type="evidence" value="ECO:0007669"/>
    <property type="project" value="UniProtKB-KW"/>
</dbReference>
<feature type="binding site" evidence="5">
    <location>
        <position position="167"/>
    </location>
    <ligand>
        <name>(2E)-4-hydroxy-3-methylbut-2-enyl diphosphate</name>
        <dbReference type="ChEBI" id="CHEBI:128753"/>
    </ligand>
</feature>
<dbReference type="Proteomes" id="UP000076586">
    <property type="component" value="Unassembled WGS sequence"/>
</dbReference>
<reference evidence="7" key="2">
    <citation type="journal article" date="2017" name="Genome Announc.">
        <title>Draft genome sequence of Paludibacter jiangxiensis NM7(T), a propionate-producing fermentative bacterium.</title>
        <authorList>
            <person name="Qiu Y.-L."/>
            <person name="Tourlousse D.M."/>
            <person name="Matsuura N."/>
            <person name="Ohashi A."/>
            <person name="Sekiguchi Y."/>
        </authorList>
    </citation>
    <scope>NUCLEOTIDE SEQUENCE [LARGE SCALE GENOMIC DNA]</scope>
    <source>
        <strain evidence="7">NM7</strain>
    </source>
</reference>
<feature type="binding site" evidence="5">
    <location>
        <position position="227"/>
    </location>
    <ligand>
        <name>dimethylallyl diphosphate</name>
        <dbReference type="ChEBI" id="CHEBI:57623"/>
    </ligand>
</feature>
<evidence type="ECO:0000313" key="6">
    <source>
        <dbReference type="EMBL" id="GAT61496.1"/>
    </source>
</evidence>
<dbReference type="UniPathway" id="UPA00056">
    <property type="reaction ID" value="UER00097"/>
</dbReference>
<feature type="binding site" evidence="5">
    <location>
        <position position="41"/>
    </location>
    <ligand>
        <name>isopentenyl diphosphate</name>
        <dbReference type="ChEBI" id="CHEBI:128769"/>
    </ligand>
</feature>
<feature type="binding site" evidence="5">
    <location>
        <position position="228"/>
    </location>
    <ligand>
        <name>dimethylallyl diphosphate</name>
        <dbReference type="ChEBI" id="CHEBI:57623"/>
    </ligand>
</feature>
<dbReference type="GO" id="GO:0051745">
    <property type="term" value="F:4-hydroxy-3-methylbut-2-enyl diphosphate reductase activity"/>
    <property type="evidence" value="ECO:0007669"/>
    <property type="project" value="UniProtKB-UniRule"/>
</dbReference>
<dbReference type="Gene3D" id="3.40.1010.20">
    <property type="entry name" value="4-hydroxy-3-methylbut-2-enyl diphosphate reductase, catalytic domain"/>
    <property type="match status" value="2"/>
</dbReference>
<evidence type="ECO:0000256" key="4">
    <source>
        <dbReference type="ARBA" id="ARBA00023014"/>
    </source>
</evidence>
<dbReference type="OrthoDB" id="9777362at2"/>
<evidence type="ECO:0000256" key="5">
    <source>
        <dbReference type="HAMAP-Rule" id="MF_00191"/>
    </source>
</evidence>
<evidence type="ECO:0000256" key="1">
    <source>
        <dbReference type="ARBA" id="ARBA00022485"/>
    </source>
</evidence>
<dbReference type="GO" id="GO:0051539">
    <property type="term" value="F:4 iron, 4 sulfur cluster binding"/>
    <property type="evidence" value="ECO:0007669"/>
    <property type="project" value="UniProtKB-UniRule"/>
</dbReference>
<comment type="catalytic activity">
    <reaction evidence="5">
        <text>isopentenyl diphosphate + 2 oxidized [2Fe-2S]-[ferredoxin] + H2O = (2E)-4-hydroxy-3-methylbut-2-enyl diphosphate + 2 reduced [2Fe-2S]-[ferredoxin] + 2 H(+)</text>
        <dbReference type="Rhea" id="RHEA:24488"/>
        <dbReference type="Rhea" id="RHEA-COMP:10000"/>
        <dbReference type="Rhea" id="RHEA-COMP:10001"/>
        <dbReference type="ChEBI" id="CHEBI:15377"/>
        <dbReference type="ChEBI" id="CHEBI:15378"/>
        <dbReference type="ChEBI" id="CHEBI:33737"/>
        <dbReference type="ChEBI" id="CHEBI:33738"/>
        <dbReference type="ChEBI" id="CHEBI:128753"/>
        <dbReference type="ChEBI" id="CHEBI:128769"/>
        <dbReference type="EC" id="1.17.7.4"/>
    </reaction>
</comment>
<feature type="binding site" evidence="5">
    <location>
        <position position="227"/>
    </location>
    <ligand>
        <name>(2E)-4-hydroxy-3-methylbut-2-enyl diphosphate</name>
        <dbReference type="ChEBI" id="CHEBI:128753"/>
    </ligand>
</feature>
<feature type="binding site" evidence="5">
    <location>
        <position position="228"/>
    </location>
    <ligand>
        <name>isopentenyl diphosphate</name>
        <dbReference type="ChEBI" id="CHEBI:128769"/>
    </ligand>
</feature>
<dbReference type="GO" id="GO:0050992">
    <property type="term" value="P:dimethylallyl diphosphate biosynthetic process"/>
    <property type="evidence" value="ECO:0007669"/>
    <property type="project" value="UniProtKB-UniRule"/>
</dbReference>
<keyword evidence="5" id="KW-0560">Oxidoreductase</keyword>
<dbReference type="EMBL" id="BDCR01000001">
    <property type="protein sequence ID" value="GAT61496.1"/>
    <property type="molecule type" value="Genomic_DNA"/>
</dbReference>
<feature type="binding site" evidence="5">
    <location>
        <position position="226"/>
    </location>
    <ligand>
        <name>dimethylallyl diphosphate</name>
        <dbReference type="ChEBI" id="CHEBI:57623"/>
    </ligand>
</feature>
<comment type="catalytic activity">
    <reaction evidence="5">
        <text>dimethylallyl diphosphate + 2 oxidized [2Fe-2S]-[ferredoxin] + H2O = (2E)-4-hydroxy-3-methylbut-2-enyl diphosphate + 2 reduced [2Fe-2S]-[ferredoxin] + 2 H(+)</text>
        <dbReference type="Rhea" id="RHEA:24825"/>
        <dbReference type="Rhea" id="RHEA-COMP:10000"/>
        <dbReference type="Rhea" id="RHEA-COMP:10001"/>
        <dbReference type="ChEBI" id="CHEBI:15377"/>
        <dbReference type="ChEBI" id="CHEBI:15378"/>
        <dbReference type="ChEBI" id="CHEBI:33737"/>
        <dbReference type="ChEBI" id="CHEBI:33738"/>
        <dbReference type="ChEBI" id="CHEBI:57623"/>
        <dbReference type="ChEBI" id="CHEBI:128753"/>
        <dbReference type="EC" id="1.17.7.4"/>
    </reaction>
</comment>
<dbReference type="AlphaFoldDB" id="A0A161LHB6"/>
<protein>
    <recommendedName>
        <fullName evidence="5">4-hydroxy-3-methylbut-2-enyl diphosphate reductase</fullName>
        <shortName evidence="5">HMBPP reductase</shortName>
        <ecNumber evidence="5">1.17.7.4</ecNumber>
    </recommendedName>
</protein>
<feature type="binding site" evidence="5">
    <location>
        <position position="227"/>
    </location>
    <ligand>
        <name>isopentenyl diphosphate</name>
        <dbReference type="ChEBI" id="CHEBI:128769"/>
    </ligand>
</feature>
<keyword evidence="4 5" id="KW-0411">Iron-sulfur</keyword>
<feature type="binding site" evidence="5">
    <location>
        <position position="75"/>
    </location>
    <ligand>
        <name>(2E)-4-hydroxy-3-methylbut-2-enyl diphosphate</name>
        <dbReference type="ChEBI" id="CHEBI:128753"/>
    </ligand>
</feature>
<evidence type="ECO:0000313" key="7">
    <source>
        <dbReference type="Proteomes" id="UP000076586"/>
    </source>
</evidence>
<keyword evidence="5" id="KW-0414">Isoprene biosynthesis</keyword>
<comment type="caution">
    <text evidence="6">The sequence shown here is derived from an EMBL/GenBank/DDBJ whole genome shotgun (WGS) entry which is preliminary data.</text>
</comment>
<feature type="binding site" evidence="5">
    <location>
        <position position="75"/>
    </location>
    <ligand>
        <name>isopentenyl diphosphate</name>
        <dbReference type="ChEBI" id="CHEBI:128769"/>
    </ligand>
</feature>
<organism evidence="6 7">
    <name type="scientific">Paludibacter jiangxiensis</name>
    <dbReference type="NCBI Taxonomy" id="681398"/>
    <lineage>
        <taxon>Bacteria</taxon>
        <taxon>Pseudomonadati</taxon>
        <taxon>Bacteroidota</taxon>
        <taxon>Bacteroidia</taxon>
        <taxon>Bacteroidales</taxon>
        <taxon>Paludibacteraceae</taxon>
        <taxon>Paludibacter</taxon>
    </lineage>
</organism>
<feature type="binding site" evidence="5">
    <location>
        <position position="129"/>
    </location>
    <ligand>
        <name>(2E)-4-hydroxy-3-methylbut-2-enyl diphosphate</name>
        <dbReference type="ChEBI" id="CHEBI:128753"/>
    </ligand>
</feature>
<keyword evidence="1 5" id="KW-0004">4Fe-4S</keyword>
<dbReference type="EC" id="1.17.7.4" evidence="5"/>
<dbReference type="RefSeq" id="WP_068701054.1">
    <property type="nucleotide sequence ID" value="NZ_BDCR01000001.1"/>
</dbReference>
<dbReference type="PANTHER" id="PTHR30426:SF0">
    <property type="entry name" value="4-HYDROXY-3-METHYLBUT-2-ENYL DIPHOSPHATE REDUCTASE"/>
    <property type="match status" value="1"/>
</dbReference>
<dbReference type="NCBIfam" id="TIGR00216">
    <property type="entry name" value="ispH_lytB"/>
    <property type="match status" value="1"/>
</dbReference>
<dbReference type="STRING" id="681398.PJIAN_175"/>
<evidence type="ECO:0000256" key="2">
    <source>
        <dbReference type="ARBA" id="ARBA00022723"/>
    </source>
</evidence>
<feature type="binding site" evidence="5">
    <location>
        <position position="228"/>
    </location>
    <ligand>
        <name>(2E)-4-hydroxy-3-methylbut-2-enyl diphosphate</name>
        <dbReference type="ChEBI" id="CHEBI:128753"/>
    </ligand>
</feature>
<feature type="binding site" evidence="5">
    <location>
        <position position="226"/>
    </location>
    <ligand>
        <name>(2E)-4-hydroxy-3-methylbut-2-enyl diphosphate</name>
        <dbReference type="ChEBI" id="CHEBI:128753"/>
    </ligand>
</feature>
<dbReference type="GO" id="GO:0019288">
    <property type="term" value="P:isopentenyl diphosphate biosynthetic process, methylerythritol 4-phosphate pathway"/>
    <property type="evidence" value="ECO:0007669"/>
    <property type="project" value="UniProtKB-UniRule"/>
</dbReference>
<comment type="pathway">
    <text evidence="5">Isoprenoid biosynthesis; isopentenyl diphosphate biosynthesis via DXP pathway; isopentenyl diphosphate from 1-deoxy-D-xylulose 5-phosphate: step 6/6.</text>
</comment>
<comment type="cofactor">
    <cofactor evidence="5">
        <name>[4Fe-4S] cluster</name>
        <dbReference type="ChEBI" id="CHEBI:49883"/>
    </cofactor>
    <text evidence="5">Binds 1 [4Fe-4S] cluster per subunit.</text>
</comment>
<feature type="binding site" evidence="5">
    <location>
        <position position="13"/>
    </location>
    <ligand>
        <name>[4Fe-4S] cluster</name>
        <dbReference type="ChEBI" id="CHEBI:49883"/>
    </ligand>
</feature>
<keyword evidence="2 5" id="KW-0479">Metal-binding</keyword>
<comment type="similarity">
    <text evidence="5">Belongs to the IspH family.</text>
</comment>
<comment type="pathway">
    <text evidence="5">Isoprenoid biosynthesis; dimethylallyl diphosphate biosynthesis; dimethylallyl diphosphate from (2E)-4-hydroxy-3-methylbutenyl diphosphate: step 1/1.</text>
</comment>
<feature type="active site" description="Proton donor" evidence="5">
    <location>
        <position position="131"/>
    </location>
</feature>
<evidence type="ECO:0000256" key="3">
    <source>
        <dbReference type="ARBA" id="ARBA00023004"/>
    </source>
</evidence>
<dbReference type="Gene3D" id="3.40.50.11270">
    <property type="match status" value="1"/>
</dbReference>
<dbReference type="GO" id="GO:0016114">
    <property type="term" value="P:terpenoid biosynthetic process"/>
    <property type="evidence" value="ECO:0007669"/>
    <property type="project" value="UniProtKB-UniRule"/>
</dbReference>
<dbReference type="HAMAP" id="MF_00191">
    <property type="entry name" value="IspH"/>
    <property type="match status" value="1"/>
</dbReference>
<feature type="binding site" evidence="5">
    <location>
        <position position="75"/>
    </location>
    <ligand>
        <name>dimethylallyl diphosphate</name>
        <dbReference type="ChEBI" id="CHEBI:57623"/>
    </ligand>
</feature>
<dbReference type="InterPro" id="IPR003451">
    <property type="entry name" value="LytB/IspH"/>
</dbReference>
<feature type="binding site" evidence="5">
    <location>
        <position position="198"/>
    </location>
    <ligand>
        <name>[4Fe-4S] cluster</name>
        <dbReference type="ChEBI" id="CHEBI:49883"/>
    </ligand>
</feature>
<dbReference type="CDD" id="cd13944">
    <property type="entry name" value="lytB_ispH"/>
    <property type="match status" value="1"/>
</dbReference>
<feature type="binding site" evidence="5">
    <location>
        <position position="97"/>
    </location>
    <ligand>
        <name>[4Fe-4S] cluster</name>
        <dbReference type="ChEBI" id="CHEBI:49883"/>
    </ligand>
</feature>
<feature type="binding site" evidence="5">
    <location>
        <position position="41"/>
    </location>
    <ligand>
        <name>(2E)-4-hydroxy-3-methylbut-2-enyl diphosphate</name>
        <dbReference type="ChEBI" id="CHEBI:128753"/>
    </ligand>
</feature>
<comment type="function">
    <text evidence="5">Catalyzes the conversion of 1-hydroxy-2-methyl-2-(E)-butenyl 4-diphosphate (HMBPP) into a mixture of isopentenyl diphosphate (IPP) and dimethylallyl diphosphate (DMAPP). Acts in the terminal step of the DOXP/MEP pathway for isoprenoid precursor biosynthesis.</text>
</comment>
<dbReference type="NCBIfam" id="NF002187">
    <property type="entry name" value="PRK01045.1-1"/>
    <property type="match status" value="1"/>
</dbReference>
<feature type="binding site" evidence="5">
    <location>
        <position position="129"/>
    </location>
    <ligand>
        <name>isopentenyl diphosphate</name>
        <dbReference type="ChEBI" id="CHEBI:128769"/>
    </ligand>
</feature>
<sequence>MIKIEMDSGSGFCFGVVNAITKAEQELDKDDSLFCLGDIVHNGSEVERLSKRGLRTIEHEEFSKLKNARILFRAHGEPPATYLAAKANNIQVIDATCPVVLKLQQRIKNAYKSHPKEDWQIVIYGKIGHAEVNGLVGQTENSAIVVEHIEDLDRVDLNKNICLFSQTTKSIAGFNKLVETIKKKINPTVSFEFYDTICRQVSNRIPNIRTFAVRHDIVFFVSGKKSSNGKALFDECKAVNPNSHLISTPEDITPSLLKGVTTVGICGATSTPKWLMEEVAKELEKIASVTND</sequence>
<feature type="binding site" evidence="5">
    <location>
        <position position="226"/>
    </location>
    <ligand>
        <name>isopentenyl diphosphate</name>
        <dbReference type="ChEBI" id="CHEBI:128769"/>
    </ligand>
</feature>
<accession>A0A161LHB6</accession>